<proteinExistence type="predicted"/>
<reference evidence="1 2" key="1">
    <citation type="submission" date="2020-07" db="EMBL/GenBank/DDBJ databases">
        <title>Description of Kordia aestuariivivens sp. nov., isolated from a tidal flat.</title>
        <authorList>
            <person name="Park S."/>
            <person name="Yoon J.-H."/>
        </authorList>
    </citation>
    <scope>NUCLEOTIDE SEQUENCE [LARGE SCALE GENOMIC DNA]</scope>
    <source>
        <strain evidence="1 2">YSTF-M3</strain>
    </source>
</reference>
<gene>
    <name evidence="1" type="ORF">H2O64_17855</name>
</gene>
<keyword evidence="2" id="KW-1185">Reference proteome</keyword>
<accession>A0ABR7QD88</accession>
<organism evidence="1 2">
    <name type="scientific">Kordia aestuariivivens</name>
    <dbReference type="NCBI Taxonomy" id="2759037"/>
    <lineage>
        <taxon>Bacteria</taxon>
        <taxon>Pseudomonadati</taxon>
        <taxon>Bacteroidota</taxon>
        <taxon>Flavobacteriia</taxon>
        <taxon>Flavobacteriales</taxon>
        <taxon>Flavobacteriaceae</taxon>
        <taxon>Kordia</taxon>
    </lineage>
</organism>
<sequence length="63" mass="7118">MRNKTKSLNKLLLSKVKIAKVTKLEKIIGGGRGTKRPNSKTGDTRSQIQVHIQLHVRDEIEIL</sequence>
<dbReference type="RefSeq" id="WP_187563581.1">
    <property type="nucleotide sequence ID" value="NZ_JACGWS010000012.1"/>
</dbReference>
<evidence type="ECO:0000313" key="2">
    <source>
        <dbReference type="Proteomes" id="UP000619238"/>
    </source>
</evidence>
<comment type="caution">
    <text evidence="1">The sequence shown here is derived from an EMBL/GenBank/DDBJ whole genome shotgun (WGS) entry which is preliminary data.</text>
</comment>
<protein>
    <submittedName>
        <fullName evidence="1">Uncharacterized protein</fullName>
    </submittedName>
</protein>
<dbReference type="EMBL" id="JACGWS010000012">
    <property type="protein sequence ID" value="MBC8756542.1"/>
    <property type="molecule type" value="Genomic_DNA"/>
</dbReference>
<name>A0ABR7QD88_9FLAO</name>
<evidence type="ECO:0000313" key="1">
    <source>
        <dbReference type="EMBL" id="MBC8756542.1"/>
    </source>
</evidence>
<dbReference type="Proteomes" id="UP000619238">
    <property type="component" value="Unassembled WGS sequence"/>
</dbReference>